<dbReference type="EMBL" id="CP046455">
    <property type="protein sequence ID" value="QGU07176.1"/>
    <property type="molecule type" value="Genomic_DNA"/>
</dbReference>
<feature type="transmembrane region" description="Helical" evidence="2">
    <location>
        <begin position="214"/>
        <end position="231"/>
    </location>
</feature>
<protein>
    <recommendedName>
        <fullName evidence="5">SNARE associated Golgi protein</fullName>
    </recommendedName>
</protein>
<feature type="transmembrane region" description="Helical" evidence="2">
    <location>
        <begin position="61"/>
        <end position="80"/>
    </location>
</feature>
<feature type="region of interest" description="Disordered" evidence="1">
    <location>
        <begin position="1"/>
        <end position="23"/>
    </location>
</feature>
<evidence type="ECO:0000256" key="2">
    <source>
        <dbReference type="SAM" id="Phobius"/>
    </source>
</evidence>
<feature type="transmembrane region" description="Helical" evidence="2">
    <location>
        <begin position="33"/>
        <end position="55"/>
    </location>
</feature>
<gene>
    <name evidence="3" type="ORF">COCCU_06160</name>
</gene>
<proteinExistence type="predicted"/>
<keyword evidence="2" id="KW-0472">Membrane</keyword>
<evidence type="ECO:0000313" key="3">
    <source>
        <dbReference type="EMBL" id="QGU07176.1"/>
    </source>
</evidence>
<sequence length="238" mass="26454">MQEPVEQEAVAQPEPKKEPELPSFLAEPKRGDIILFVLLFAMGIFSLALIPLRAWLLTEPLAYTLLVGGYTSAVVSGANASIGNGHVLVYLLCSVIGAIKFMPVYWLMGRRWGMEFIDMSLQYMPRAHRLFQRSVESESSRTLALVVGLIPFGYLPGPVPGTIVNAVAGLLKIRFPVMIAINVLSILAVNGLMMWLGFNFGEQVLSVVEVVNRYLLWFTLALLGVVFFRAWRQAKRKA</sequence>
<feature type="transmembrane region" description="Helical" evidence="2">
    <location>
        <begin position="87"/>
        <end position="108"/>
    </location>
</feature>
<name>A0A6B8W8E9_9CORY</name>
<accession>A0A6B8W8E9</accession>
<dbReference type="RefSeq" id="WP_156232655.1">
    <property type="nucleotide sequence ID" value="NZ_CP046455.1"/>
</dbReference>
<keyword evidence="2" id="KW-0812">Transmembrane</keyword>
<evidence type="ECO:0000256" key="1">
    <source>
        <dbReference type="SAM" id="MobiDB-lite"/>
    </source>
</evidence>
<dbReference type="Proteomes" id="UP000424462">
    <property type="component" value="Chromosome"/>
</dbReference>
<organism evidence="3 4">
    <name type="scientific">Corynebacterium occultum</name>
    <dbReference type="NCBI Taxonomy" id="2675219"/>
    <lineage>
        <taxon>Bacteria</taxon>
        <taxon>Bacillati</taxon>
        <taxon>Actinomycetota</taxon>
        <taxon>Actinomycetes</taxon>
        <taxon>Mycobacteriales</taxon>
        <taxon>Corynebacteriaceae</taxon>
        <taxon>Corynebacterium</taxon>
    </lineage>
</organism>
<keyword evidence="4" id="KW-1185">Reference proteome</keyword>
<dbReference type="AlphaFoldDB" id="A0A6B8W8E9"/>
<feature type="transmembrane region" description="Helical" evidence="2">
    <location>
        <begin position="175"/>
        <end position="198"/>
    </location>
</feature>
<dbReference type="KEGG" id="cok:COCCU_06160"/>
<keyword evidence="2" id="KW-1133">Transmembrane helix</keyword>
<evidence type="ECO:0008006" key="5">
    <source>
        <dbReference type="Google" id="ProtNLM"/>
    </source>
</evidence>
<feature type="transmembrane region" description="Helical" evidence="2">
    <location>
        <begin position="143"/>
        <end position="168"/>
    </location>
</feature>
<evidence type="ECO:0000313" key="4">
    <source>
        <dbReference type="Proteomes" id="UP000424462"/>
    </source>
</evidence>
<reference evidence="3 4" key="1">
    <citation type="submission" date="2019-11" db="EMBL/GenBank/DDBJ databases">
        <title>Complete genome sequence of Corynebacterium kalinowskii 1959, a novel Corynebacterium species isolated from soil of a small paddock in Vilsendorf, Germany.</title>
        <authorList>
            <person name="Schaffert L."/>
            <person name="Ruwe M."/>
            <person name="Milse J."/>
            <person name="Hanuschka K."/>
            <person name="Ortseifen V."/>
            <person name="Droste J."/>
            <person name="Brandt D."/>
            <person name="Schlueter L."/>
            <person name="Kutter Y."/>
            <person name="Vinke S."/>
            <person name="Viehoefer P."/>
            <person name="Jacob L."/>
            <person name="Luebke N.-C."/>
            <person name="Schulte-Berndt E."/>
            <person name="Hain C."/>
            <person name="Linder M."/>
            <person name="Schmidt P."/>
            <person name="Wollenschlaeger L."/>
            <person name="Luttermann T."/>
            <person name="Thieme E."/>
            <person name="Hassa J."/>
            <person name="Haak M."/>
            <person name="Wittchen M."/>
            <person name="Mentz A."/>
            <person name="Persicke M."/>
            <person name="Busche T."/>
            <person name="Ruckert C."/>
        </authorList>
    </citation>
    <scope>NUCLEOTIDE SEQUENCE [LARGE SCALE GENOMIC DNA]</scope>
    <source>
        <strain evidence="3 4">2039</strain>
    </source>
</reference>